<reference evidence="12 13" key="1">
    <citation type="submission" date="2020-10" db="EMBL/GenBank/DDBJ databases">
        <title>Aquamicrobium zhengzhouensis sp. nov., a exopolysaccharide producing bacterium isolated from farmland soil.</title>
        <authorList>
            <person name="Wang X."/>
        </authorList>
    </citation>
    <scope>NUCLEOTIDE SEQUENCE [LARGE SCALE GENOMIC DNA]</scope>
    <source>
        <strain evidence="13">cd-1</strain>
    </source>
</reference>
<keyword evidence="3 9" id="KW-0645">Protease</keyword>
<feature type="transmembrane region" description="Helical" evidence="9">
    <location>
        <begin position="60"/>
        <end position="81"/>
    </location>
</feature>
<evidence type="ECO:0000256" key="10">
    <source>
        <dbReference type="RuleBase" id="RU000594"/>
    </source>
</evidence>
<evidence type="ECO:0000256" key="4">
    <source>
        <dbReference type="ARBA" id="ARBA00022692"/>
    </source>
</evidence>
<dbReference type="NCBIfam" id="TIGR00077">
    <property type="entry name" value="lspA"/>
    <property type="match status" value="1"/>
</dbReference>
<organism evidence="12 13">
    <name type="scientific">Aquamicrobium zhengzhouense</name>
    <dbReference type="NCBI Taxonomy" id="2781738"/>
    <lineage>
        <taxon>Bacteria</taxon>
        <taxon>Pseudomonadati</taxon>
        <taxon>Pseudomonadota</taxon>
        <taxon>Alphaproteobacteria</taxon>
        <taxon>Hyphomicrobiales</taxon>
        <taxon>Phyllobacteriaceae</taxon>
        <taxon>Aquamicrobium</taxon>
    </lineage>
</organism>
<feature type="active site" evidence="9">
    <location>
        <position position="134"/>
    </location>
</feature>
<comment type="caution">
    <text evidence="12">The sequence shown here is derived from an EMBL/GenBank/DDBJ whole genome shotgun (WGS) entry which is preliminary data.</text>
</comment>
<evidence type="ECO:0000256" key="8">
    <source>
        <dbReference type="ARBA" id="ARBA00023136"/>
    </source>
</evidence>
<evidence type="ECO:0000256" key="1">
    <source>
        <dbReference type="ARBA" id="ARBA00006139"/>
    </source>
</evidence>
<dbReference type="PANTHER" id="PTHR33695">
    <property type="entry name" value="LIPOPROTEIN SIGNAL PEPTIDASE"/>
    <property type="match status" value="1"/>
</dbReference>
<evidence type="ECO:0000256" key="6">
    <source>
        <dbReference type="ARBA" id="ARBA00022801"/>
    </source>
</evidence>
<comment type="subcellular location">
    <subcellularLocation>
        <location evidence="9">Cell membrane</location>
        <topology evidence="9">Multi-pass membrane protein</topology>
    </subcellularLocation>
</comment>
<evidence type="ECO:0000256" key="5">
    <source>
        <dbReference type="ARBA" id="ARBA00022750"/>
    </source>
</evidence>
<evidence type="ECO:0000256" key="11">
    <source>
        <dbReference type="RuleBase" id="RU004181"/>
    </source>
</evidence>
<accession>A0ABS0SEZ2</accession>
<gene>
    <name evidence="9" type="primary">lspA</name>
    <name evidence="12" type="ORF">IOD40_14495</name>
</gene>
<dbReference type="RefSeq" id="WP_198477406.1">
    <property type="nucleotide sequence ID" value="NZ_JADGMQ010000011.1"/>
</dbReference>
<protein>
    <recommendedName>
        <fullName evidence="9">Lipoprotein signal peptidase</fullName>
        <ecNumber evidence="9">3.4.23.36</ecNumber>
    </recommendedName>
    <alternativeName>
        <fullName evidence="9">Prolipoprotein signal peptidase</fullName>
    </alternativeName>
    <alternativeName>
        <fullName evidence="9">Signal peptidase II</fullName>
        <shortName evidence="9">SPase II</shortName>
    </alternativeName>
</protein>
<dbReference type="EC" id="3.4.23.36" evidence="9"/>
<keyword evidence="8 9" id="KW-0472">Membrane</keyword>
<evidence type="ECO:0000313" key="13">
    <source>
        <dbReference type="Proteomes" id="UP000601789"/>
    </source>
</evidence>
<keyword evidence="7 9" id="KW-1133">Transmembrane helix</keyword>
<dbReference type="Pfam" id="PF01252">
    <property type="entry name" value="Peptidase_A8"/>
    <property type="match status" value="1"/>
</dbReference>
<comment type="pathway">
    <text evidence="9">Protein modification; lipoprotein biosynthesis (signal peptide cleavage).</text>
</comment>
<dbReference type="Proteomes" id="UP000601789">
    <property type="component" value="Unassembled WGS sequence"/>
</dbReference>
<comment type="similarity">
    <text evidence="1 9 11">Belongs to the peptidase A8 family.</text>
</comment>
<feature type="active site" evidence="9">
    <location>
        <position position="116"/>
    </location>
</feature>
<evidence type="ECO:0000256" key="2">
    <source>
        <dbReference type="ARBA" id="ARBA00022475"/>
    </source>
</evidence>
<comment type="function">
    <text evidence="9 10">This protein specifically catalyzes the removal of signal peptides from prolipoproteins.</text>
</comment>
<dbReference type="InterPro" id="IPR001872">
    <property type="entry name" value="Peptidase_A8"/>
</dbReference>
<proteinExistence type="inferred from homology"/>
<keyword evidence="13" id="KW-1185">Reference proteome</keyword>
<comment type="catalytic activity">
    <reaction evidence="9 10">
        <text>Release of signal peptides from bacterial membrane prolipoproteins. Hydrolyzes -Xaa-Yaa-Zaa-|-(S,diacylglyceryl)Cys-, in which Xaa is hydrophobic (preferably Leu), and Yaa (Ala or Ser) and Zaa (Gly or Ala) have small, neutral side chains.</text>
        <dbReference type="EC" id="3.4.23.36"/>
    </reaction>
</comment>
<dbReference type="PRINTS" id="PR00781">
    <property type="entry name" value="LIPOSIGPTASE"/>
</dbReference>
<comment type="caution">
    <text evidence="9">Lacks conserved residue(s) required for the propagation of feature annotation.</text>
</comment>
<dbReference type="GO" id="GO:0004190">
    <property type="term" value="F:aspartic-type endopeptidase activity"/>
    <property type="evidence" value="ECO:0007669"/>
    <property type="project" value="UniProtKB-EC"/>
</dbReference>
<dbReference type="PROSITE" id="PS00855">
    <property type="entry name" value="SPASE_II"/>
    <property type="match status" value="1"/>
</dbReference>
<keyword evidence="6 9" id="KW-0378">Hydrolase</keyword>
<dbReference type="HAMAP" id="MF_00161">
    <property type="entry name" value="LspA"/>
    <property type="match status" value="1"/>
</dbReference>
<name>A0ABS0SEZ2_9HYPH</name>
<dbReference type="PANTHER" id="PTHR33695:SF1">
    <property type="entry name" value="LIPOPROTEIN SIGNAL PEPTIDASE"/>
    <property type="match status" value="1"/>
</dbReference>
<evidence type="ECO:0000256" key="3">
    <source>
        <dbReference type="ARBA" id="ARBA00022670"/>
    </source>
</evidence>
<keyword evidence="2 9" id="KW-1003">Cell membrane</keyword>
<evidence type="ECO:0000313" key="12">
    <source>
        <dbReference type="EMBL" id="MBI1621868.1"/>
    </source>
</evidence>
<feature type="transmembrane region" description="Helical" evidence="9">
    <location>
        <begin position="126"/>
        <end position="146"/>
    </location>
</feature>
<keyword evidence="4 9" id="KW-0812">Transmembrane</keyword>
<dbReference type="EMBL" id="JADGMQ010000011">
    <property type="protein sequence ID" value="MBI1621868.1"/>
    <property type="molecule type" value="Genomic_DNA"/>
</dbReference>
<evidence type="ECO:0000256" key="9">
    <source>
        <dbReference type="HAMAP-Rule" id="MF_00161"/>
    </source>
</evidence>
<keyword evidence="5 9" id="KW-0064">Aspartyl protease</keyword>
<feature type="transmembrane region" description="Helical" evidence="9">
    <location>
        <begin position="88"/>
        <end position="106"/>
    </location>
</feature>
<evidence type="ECO:0000256" key="7">
    <source>
        <dbReference type="ARBA" id="ARBA00022989"/>
    </source>
</evidence>
<sequence length="162" mass="17842">MKAFLIPYGLIAILAVMLDQAIKLAVEAYLPMHEGLPVLPFLALYRTHNTGIAFSMMADFGSMGLVALTLVVTAFIVWIAARTDPRQVLARYGFALIIGGAIGNLIDRAFLGYVVDYILFHLPNWSFAVFNMADAFISVGAAMVVLDEFLVWRRARSAERNG</sequence>